<reference evidence="1 2" key="1">
    <citation type="submission" date="2020-08" db="EMBL/GenBank/DDBJ databases">
        <title>Genomic Encyclopedia of Type Strains, Phase IV (KMG-V): Genome sequencing to study the core and pangenomes of soil and plant-associated prokaryotes.</title>
        <authorList>
            <person name="Whitman W."/>
        </authorList>
    </citation>
    <scope>NUCLEOTIDE SEQUENCE [LARGE SCALE GENOMIC DNA]</scope>
    <source>
        <strain evidence="1 2">SEMIA 4064</strain>
    </source>
</reference>
<proteinExistence type="predicted"/>
<evidence type="ECO:0000313" key="2">
    <source>
        <dbReference type="Proteomes" id="UP000549882"/>
    </source>
</evidence>
<gene>
    <name evidence="1" type="ORF">GGD50_004676</name>
</gene>
<comment type="caution">
    <text evidence="1">The sequence shown here is derived from an EMBL/GenBank/DDBJ whole genome shotgun (WGS) entry which is preliminary data.</text>
</comment>
<dbReference type="AlphaFoldDB" id="A0A7W8XV39"/>
<accession>A0A7W8XV39</accession>
<dbReference type="EMBL" id="JACHBI010000010">
    <property type="protein sequence ID" value="MBB5576041.1"/>
    <property type="molecule type" value="Genomic_DNA"/>
</dbReference>
<name>A0A7W8XV39_9HYPH</name>
<organism evidence="1 2">
    <name type="scientific">Rhizobium paranaense</name>
    <dbReference type="NCBI Taxonomy" id="1650438"/>
    <lineage>
        <taxon>Bacteria</taxon>
        <taxon>Pseudomonadati</taxon>
        <taxon>Pseudomonadota</taxon>
        <taxon>Alphaproteobacteria</taxon>
        <taxon>Hyphomicrobiales</taxon>
        <taxon>Rhizobiaceae</taxon>
        <taxon>Rhizobium/Agrobacterium group</taxon>
        <taxon>Rhizobium</taxon>
    </lineage>
</organism>
<evidence type="ECO:0000313" key="1">
    <source>
        <dbReference type="EMBL" id="MBB5576041.1"/>
    </source>
</evidence>
<sequence length="35" mass="3823">MEHGGDQSLLAKVAYLGIRQFCALKLTGACRQTSR</sequence>
<protein>
    <submittedName>
        <fullName evidence="1">Uncharacterized protein</fullName>
    </submittedName>
</protein>
<dbReference type="Proteomes" id="UP000549882">
    <property type="component" value="Unassembled WGS sequence"/>
</dbReference>
<keyword evidence="2" id="KW-1185">Reference proteome</keyword>